<dbReference type="Pfam" id="PF16387">
    <property type="entry name" value="DUF4996"/>
    <property type="match status" value="1"/>
</dbReference>
<name>A0A934QZQ8_9BACT</name>
<evidence type="ECO:0000313" key="3">
    <source>
        <dbReference type="EMBL" id="MBK1814211.1"/>
    </source>
</evidence>
<feature type="signal peptide" evidence="1">
    <location>
        <begin position="1"/>
        <end position="22"/>
    </location>
</feature>
<gene>
    <name evidence="3" type="ORF">JIN84_01135</name>
</gene>
<dbReference type="GO" id="GO:0008889">
    <property type="term" value="F:glycerophosphodiester phosphodiesterase activity"/>
    <property type="evidence" value="ECO:0007669"/>
    <property type="project" value="TreeGrafter"/>
</dbReference>
<evidence type="ECO:0000313" key="4">
    <source>
        <dbReference type="Proteomes" id="UP000600139"/>
    </source>
</evidence>
<dbReference type="PANTHER" id="PTHR46320">
    <property type="entry name" value="GLYCEROPHOSPHODIESTER PHOSPHODIESTERASE 1"/>
    <property type="match status" value="1"/>
</dbReference>
<dbReference type="Proteomes" id="UP000600139">
    <property type="component" value="Unassembled WGS sequence"/>
</dbReference>
<feature type="domain" description="GP-PDE" evidence="2">
    <location>
        <begin position="45"/>
        <end position="300"/>
    </location>
</feature>
<dbReference type="AlphaFoldDB" id="A0A934QZQ8"/>
<dbReference type="RefSeq" id="WP_200349177.1">
    <property type="nucleotide sequence ID" value="NZ_BAABHZ010000005.1"/>
</dbReference>
<dbReference type="SUPFAM" id="SSF51695">
    <property type="entry name" value="PLC-like phosphodiesterases"/>
    <property type="match status" value="1"/>
</dbReference>
<comment type="caution">
    <text evidence="3">The sequence shown here is derived from an EMBL/GenBank/DDBJ whole genome shotgun (WGS) entry which is preliminary data.</text>
</comment>
<keyword evidence="4" id="KW-1185">Reference proteome</keyword>
<dbReference type="EMBL" id="JAENIK010000002">
    <property type="protein sequence ID" value="MBK1814211.1"/>
    <property type="molecule type" value="Genomic_DNA"/>
</dbReference>
<dbReference type="PROSITE" id="PS51704">
    <property type="entry name" value="GP_PDE"/>
    <property type="match status" value="1"/>
</dbReference>
<dbReference type="GO" id="GO:0006580">
    <property type="term" value="P:ethanolamine metabolic process"/>
    <property type="evidence" value="ECO:0007669"/>
    <property type="project" value="TreeGrafter"/>
</dbReference>
<dbReference type="InterPro" id="IPR017946">
    <property type="entry name" value="PLC-like_Pdiesterase_TIM-brl"/>
</dbReference>
<dbReference type="PANTHER" id="PTHR46320:SF1">
    <property type="entry name" value="GLYCEROPHOSPHODIESTER PHOSPHODIESTERASE 1"/>
    <property type="match status" value="1"/>
</dbReference>
<proteinExistence type="predicted"/>
<dbReference type="GO" id="GO:0070291">
    <property type="term" value="P:N-acylethanolamine metabolic process"/>
    <property type="evidence" value="ECO:0007669"/>
    <property type="project" value="TreeGrafter"/>
</dbReference>
<evidence type="ECO:0000256" key="1">
    <source>
        <dbReference type="SAM" id="SignalP"/>
    </source>
</evidence>
<keyword evidence="1" id="KW-0732">Signal</keyword>
<dbReference type="GO" id="GO:0005886">
    <property type="term" value="C:plasma membrane"/>
    <property type="evidence" value="ECO:0007669"/>
    <property type="project" value="TreeGrafter"/>
</dbReference>
<protein>
    <submittedName>
        <fullName evidence="3">Glycerophosphodiester phosphodiesterase family protein</fullName>
    </submittedName>
</protein>
<organism evidence="3 4">
    <name type="scientific">Luteolibacter yonseiensis</name>
    <dbReference type="NCBI Taxonomy" id="1144680"/>
    <lineage>
        <taxon>Bacteria</taxon>
        <taxon>Pseudomonadati</taxon>
        <taxon>Verrucomicrobiota</taxon>
        <taxon>Verrucomicrobiia</taxon>
        <taxon>Verrucomicrobiales</taxon>
        <taxon>Verrucomicrobiaceae</taxon>
        <taxon>Luteolibacter</taxon>
    </lineage>
</organism>
<reference evidence="3" key="1">
    <citation type="submission" date="2021-01" db="EMBL/GenBank/DDBJ databases">
        <title>Modified the classification status of verrucomicrobia.</title>
        <authorList>
            <person name="Feng X."/>
        </authorList>
    </citation>
    <scope>NUCLEOTIDE SEQUENCE</scope>
    <source>
        <strain evidence="3">JCM 18052</strain>
    </source>
</reference>
<accession>A0A934QZQ8</accession>
<evidence type="ECO:0000259" key="2">
    <source>
        <dbReference type="PROSITE" id="PS51704"/>
    </source>
</evidence>
<dbReference type="InterPro" id="IPR030395">
    <property type="entry name" value="GP_PDE_dom"/>
</dbReference>
<dbReference type="GO" id="GO:0006644">
    <property type="term" value="P:phospholipid metabolic process"/>
    <property type="evidence" value="ECO:0007669"/>
    <property type="project" value="TreeGrafter"/>
</dbReference>
<sequence length="307" mass="34046">MKFITHPIICLLAISLSLSAQTAEVPKDRITALREAMSDPSGKQVLIAAHRGDWRNHPENSLAAIRSCVTAGFDIVEIDVRLTADRQPVIIHDKTLDRSTDGEGGVSRRTLASLREIRLRDHAGHPTGEGIPTLREALEACRGQILVFIDKAELCLPEVAAVVSEMKMDDQVILFLRERMTEDSFRRQFAPLVGSRVLFIPLIRTADGPASDYISSVERYLNPVAYALEFDKPDFDLGAISKELSGHGARLLVSPLWPSICGGYDDETAVRNPDATWGRLLRTGTTIMVTDRPHEMLGYLRSESRHP</sequence>
<dbReference type="CDD" id="cd08566">
    <property type="entry name" value="GDPD_AtGDE_like"/>
    <property type="match status" value="1"/>
</dbReference>
<dbReference type="InterPro" id="IPR032160">
    <property type="entry name" value="DUF4996"/>
</dbReference>
<feature type="chain" id="PRO_5037727588" evidence="1">
    <location>
        <begin position="23"/>
        <end position="307"/>
    </location>
</feature>
<dbReference type="Pfam" id="PF03009">
    <property type="entry name" value="GDPD"/>
    <property type="match status" value="1"/>
</dbReference>
<dbReference type="Gene3D" id="3.20.20.190">
    <property type="entry name" value="Phosphatidylinositol (PI) phosphodiesterase"/>
    <property type="match status" value="1"/>
</dbReference>